<dbReference type="PRINTS" id="PR00359">
    <property type="entry name" value="BP450"/>
</dbReference>
<proteinExistence type="inferred from homology"/>
<keyword evidence="5 7" id="KW-0408">Iron</keyword>
<dbReference type="FunFam" id="1.10.630.10:FF:000018">
    <property type="entry name" value="Cytochrome P450 monooxygenase"/>
    <property type="match status" value="1"/>
</dbReference>
<dbReference type="GO" id="GO:0005506">
    <property type="term" value="F:iron ion binding"/>
    <property type="evidence" value="ECO:0007669"/>
    <property type="project" value="InterPro"/>
</dbReference>
<evidence type="ECO:0000256" key="1">
    <source>
        <dbReference type="ARBA" id="ARBA00010617"/>
    </source>
</evidence>
<dbReference type="OrthoDB" id="3664945at2"/>
<comment type="similarity">
    <text evidence="1 7">Belongs to the cytochrome P450 family.</text>
</comment>
<dbReference type="PANTHER" id="PTHR46696:SF6">
    <property type="entry name" value="P450, PUTATIVE (EUROFUNG)-RELATED"/>
    <property type="match status" value="1"/>
</dbReference>
<dbReference type="EMBL" id="CP029193">
    <property type="protein sequence ID" value="QES30858.1"/>
    <property type="molecule type" value="Genomic_DNA"/>
</dbReference>
<dbReference type="AlphaFoldDB" id="A0A5P2BMC3"/>
<name>A0A5P2BMC3_STRVZ</name>
<dbReference type="CDD" id="cd11030">
    <property type="entry name" value="CYP105-like"/>
    <property type="match status" value="1"/>
</dbReference>
<dbReference type="InterPro" id="IPR017972">
    <property type="entry name" value="Cyt_P450_CS"/>
</dbReference>
<dbReference type="Pfam" id="PF00067">
    <property type="entry name" value="p450"/>
    <property type="match status" value="1"/>
</dbReference>
<dbReference type="InterPro" id="IPR001128">
    <property type="entry name" value="Cyt_P450"/>
</dbReference>
<evidence type="ECO:0000256" key="6">
    <source>
        <dbReference type="ARBA" id="ARBA00023033"/>
    </source>
</evidence>
<keyword evidence="4 7" id="KW-0560">Oxidoreductase</keyword>
<evidence type="ECO:0000256" key="2">
    <source>
        <dbReference type="ARBA" id="ARBA00022617"/>
    </source>
</evidence>
<dbReference type="GO" id="GO:0020037">
    <property type="term" value="F:heme binding"/>
    <property type="evidence" value="ECO:0007669"/>
    <property type="project" value="InterPro"/>
</dbReference>
<dbReference type="RefSeq" id="WP_150175049.1">
    <property type="nucleotide sequence ID" value="NZ_CP029193.1"/>
</dbReference>
<dbReference type="GO" id="GO:0016705">
    <property type="term" value="F:oxidoreductase activity, acting on paired donors, with incorporation or reduction of molecular oxygen"/>
    <property type="evidence" value="ECO:0007669"/>
    <property type="project" value="InterPro"/>
</dbReference>
<keyword evidence="6 7" id="KW-0503">Monooxygenase</keyword>
<dbReference type="PROSITE" id="PS00086">
    <property type="entry name" value="CYTOCHROME_P450"/>
    <property type="match status" value="1"/>
</dbReference>
<keyword evidence="3 7" id="KW-0479">Metal-binding</keyword>
<dbReference type="InterPro" id="IPR036396">
    <property type="entry name" value="Cyt_P450_sf"/>
</dbReference>
<organism evidence="8 9">
    <name type="scientific">Streptomyces venezuelae</name>
    <dbReference type="NCBI Taxonomy" id="54571"/>
    <lineage>
        <taxon>Bacteria</taxon>
        <taxon>Bacillati</taxon>
        <taxon>Actinomycetota</taxon>
        <taxon>Actinomycetes</taxon>
        <taxon>Kitasatosporales</taxon>
        <taxon>Streptomycetaceae</taxon>
        <taxon>Streptomyces</taxon>
    </lineage>
</organism>
<dbReference type="GO" id="GO:0004497">
    <property type="term" value="F:monooxygenase activity"/>
    <property type="evidence" value="ECO:0007669"/>
    <property type="project" value="UniProtKB-KW"/>
</dbReference>
<evidence type="ECO:0000256" key="5">
    <source>
        <dbReference type="ARBA" id="ARBA00023004"/>
    </source>
</evidence>
<protein>
    <submittedName>
        <fullName evidence="8">Cytochrome P450</fullName>
    </submittedName>
</protein>
<evidence type="ECO:0000313" key="8">
    <source>
        <dbReference type="EMBL" id="QES30858.1"/>
    </source>
</evidence>
<dbReference type="PANTHER" id="PTHR46696">
    <property type="entry name" value="P450, PUTATIVE (EUROFUNG)-RELATED"/>
    <property type="match status" value="1"/>
</dbReference>
<dbReference type="SUPFAM" id="SSF48264">
    <property type="entry name" value="Cytochrome P450"/>
    <property type="match status" value="1"/>
</dbReference>
<dbReference type="Proteomes" id="UP000323046">
    <property type="component" value="Chromosome"/>
</dbReference>
<evidence type="ECO:0000256" key="3">
    <source>
        <dbReference type="ARBA" id="ARBA00022723"/>
    </source>
</evidence>
<reference evidence="8 9" key="1">
    <citation type="submission" date="2018-05" db="EMBL/GenBank/DDBJ databases">
        <title>Streptomyces venezuelae.</title>
        <authorList>
            <person name="Kim W."/>
            <person name="Lee N."/>
            <person name="Cho B.-K."/>
        </authorList>
    </citation>
    <scope>NUCLEOTIDE SEQUENCE [LARGE SCALE GENOMIC DNA]</scope>
    <source>
        <strain evidence="8 9">ATCC 14583</strain>
    </source>
</reference>
<dbReference type="Gene3D" id="1.10.630.10">
    <property type="entry name" value="Cytochrome P450"/>
    <property type="match status" value="1"/>
</dbReference>
<evidence type="ECO:0000256" key="7">
    <source>
        <dbReference type="RuleBase" id="RU000461"/>
    </source>
</evidence>
<keyword evidence="2 7" id="KW-0349">Heme</keyword>
<gene>
    <name evidence="8" type="ORF">DEJ47_34520</name>
</gene>
<keyword evidence="9" id="KW-1185">Reference proteome</keyword>
<accession>A0A5P2BMC3</accession>
<evidence type="ECO:0000313" key="9">
    <source>
        <dbReference type="Proteomes" id="UP000323046"/>
    </source>
</evidence>
<dbReference type="InterPro" id="IPR002397">
    <property type="entry name" value="Cyt_P450_B"/>
</dbReference>
<sequence length="406" mass="44765">MSKAVSTSAHTRRNGIEPVPELVELGARTPIVELDTGGRAPSRHWLATGYEEVRAVLGDDRFSMLPSDDGRNGGKRQIEVGNLRQYDPPEHTRLRRMLTPEFTMRRIRRLEPFIEEIVEHCLDALEGAGRPADLIRHFAWPIPGLVGCALLGVPRDDAAEIARNLNISRTGTGFGRHTSREERERQRAAVNAYMTYMRRLIRQKRRDPGDDLLGMLIRRHGDDLNDEELTGMAAAIMGSGLEDIGGMLGLGPLALLEHPDQLALFQDRPDLLDSAVEELIRYVSSVQNATPRTALEDVTVGGQLIRAGESVICSLLAVSRDPAGGAASNGVPQDTLDITRDNSGHLAFGHGVHHCIGAVLARVELRIAISALFRRFPGLSLAGPAEEIRFRTWTPNYGVDELLVRW</sequence>
<evidence type="ECO:0000256" key="4">
    <source>
        <dbReference type="ARBA" id="ARBA00023002"/>
    </source>
</evidence>